<evidence type="ECO:0000256" key="1">
    <source>
        <dbReference type="SAM" id="Phobius"/>
    </source>
</evidence>
<feature type="transmembrane region" description="Helical" evidence="1">
    <location>
        <begin position="264"/>
        <end position="287"/>
    </location>
</feature>
<feature type="transmembrane region" description="Helical" evidence="1">
    <location>
        <begin position="205"/>
        <end position="222"/>
    </location>
</feature>
<dbReference type="AlphaFoldDB" id="A0A7T0KEP8"/>
<dbReference type="PIRSF" id="PIRSF038991">
    <property type="entry name" value="Protein_AbrB"/>
    <property type="match status" value="1"/>
</dbReference>
<dbReference type="GO" id="GO:0010468">
    <property type="term" value="P:regulation of gene expression"/>
    <property type="evidence" value="ECO:0007669"/>
    <property type="project" value="InterPro"/>
</dbReference>
<dbReference type="InterPro" id="IPR007820">
    <property type="entry name" value="AbrB_fam"/>
</dbReference>
<dbReference type="PANTHER" id="PTHR38457">
    <property type="entry name" value="REGULATOR ABRB-RELATED"/>
    <property type="match status" value="1"/>
</dbReference>
<dbReference type="PANTHER" id="PTHR38457:SF1">
    <property type="entry name" value="REGULATOR ABRB-RELATED"/>
    <property type="match status" value="1"/>
</dbReference>
<feature type="transmembrane region" description="Helical" evidence="1">
    <location>
        <begin position="307"/>
        <end position="334"/>
    </location>
</feature>
<sequence length="354" mass="36613">MSIRARWALIVPASLLLGWALRAVGVPAAWVVAAIAVSGTAALATGEELEVNRHFYALARGFIGIMAGLPLTLVPARQLVGYVPAGATIALVTVLVGIAGGVALHRSQPQAVPWTTGILAMLPGGASMMPALAHELGADYRYVALTQYLRLLVVSITLPVVAVFLAHPQATHAHVSADTPLWLLLLTVAVAIAGEPFGRLLRLPAAPVLGTVVLTVAVAALLPEGQTLVLHPWFQVMALLSIGWVCGGGLSVPALRLFARQLPVTLGAIAAVICACALTAVPLARVLGISYFEAYLATSPGALETVLALAAEGGASAAVVALQLIRLILVLLIAGYLPQLLRGAAAVLHRLRRD</sequence>
<feature type="transmembrane region" description="Helical" evidence="1">
    <location>
        <begin position="234"/>
        <end position="252"/>
    </location>
</feature>
<gene>
    <name evidence="2" type="ORF">G7Y31_00405</name>
</gene>
<keyword evidence="3" id="KW-1185">Reference proteome</keyword>
<feature type="transmembrane region" description="Helical" evidence="1">
    <location>
        <begin position="148"/>
        <end position="167"/>
    </location>
</feature>
<dbReference type="Proteomes" id="UP000594681">
    <property type="component" value="Chromosome"/>
</dbReference>
<feature type="transmembrane region" description="Helical" evidence="1">
    <location>
        <begin position="116"/>
        <end position="136"/>
    </location>
</feature>
<dbReference type="NCBIfam" id="TIGR03082">
    <property type="entry name" value="Gneg_AbrB_dup"/>
    <property type="match status" value="2"/>
</dbReference>
<dbReference type="RefSeq" id="WP_165010421.1">
    <property type="nucleotide sequence ID" value="NZ_CP064954.1"/>
</dbReference>
<dbReference type="Pfam" id="PF05145">
    <property type="entry name" value="AbrB"/>
    <property type="match status" value="1"/>
</dbReference>
<name>A0A7T0KEP8_9CORY</name>
<reference evidence="2 3" key="1">
    <citation type="submission" date="2020-11" db="EMBL/GenBank/DDBJ databases">
        <title>Corynebacterium sp. ZJ-599.</title>
        <authorList>
            <person name="Zhou J."/>
        </authorList>
    </citation>
    <scope>NUCLEOTIDE SEQUENCE [LARGE SCALE GENOMIC DNA]</scope>
    <source>
        <strain evidence="2 3">ZJ-599</strain>
    </source>
</reference>
<keyword evidence="1" id="KW-0812">Transmembrane</keyword>
<keyword evidence="1" id="KW-1133">Transmembrane helix</keyword>
<feature type="transmembrane region" description="Helical" evidence="1">
    <location>
        <begin position="57"/>
        <end position="74"/>
    </location>
</feature>
<dbReference type="GO" id="GO:0016020">
    <property type="term" value="C:membrane"/>
    <property type="evidence" value="ECO:0007669"/>
    <property type="project" value="InterPro"/>
</dbReference>
<accession>A0A7T0KEP8</accession>
<dbReference type="InterPro" id="IPR017516">
    <property type="entry name" value="AbrB_dup"/>
</dbReference>
<protein>
    <submittedName>
        <fullName evidence="2">AbrB family transcriptional regulator</fullName>
    </submittedName>
</protein>
<evidence type="ECO:0000313" key="3">
    <source>
        <dbReference type="Proteomes" id="UP000594681"/>
    </source>
</evidence>
<proteinExistence type="predicted"/>
<keyword evidence="1" id="KW-0472">Membrane</keyword>
<feature type="transmembrane region" description="Helical" evidence="1">
    <location>
        <begin position="179"/>
        <end position="198"/>
    </location>
</feature>
<organism evidence="2 3">
    <name type="scientific">Corynebacterium lizhenjunii</name>
    <dbReference type="NCBI Taxonomy" id="2709394"/>
    <lineage>
        <taxon>Bacteria</taxon>
        <taxon>Bacillati</taxon>
        <taxon>Actinomycetota</taxon>
        <taxon>Actinomycetes</taxon>
        <taxon>Mycobacteriales</taxon>
        <taxon>Corynebacteriaceae</taxon>
        <taxon>Corynebacterium</taxon>
    </lineage>
</organism>
<dbReference type="KEGG" id="cliz:G7Y31_00405"/>
<evidence type="ECO:0000313" key="2">
    <source>
        <dbReference type="EMBL" id="QPK79237.1"/>
    </source>
</evidence>
<dbReference type="EMBL" id="CP064954">
    <property type="protein sequence ID" value="QPK79237.1"/>
    <property type="molecule type" value="Genomic_DNA"/>
</dbReference>
<feature type="transmembrane region" description="Helical" evidence="1">
    <location>
        <begin position="81"/>
        <end position="104"/>
    </location>
</feature>